<dbReference type="OrthoDB" id="5825689at2"/>
<comment type="caution">
    <text evidence="1">The sequence shown here is derived from an EMBL/GenBank/DDBJ whole genome shotgun (WGS) entry which is preliminary data.</text>
</comment>
<organism evidence="1 2">
    <name type="scientific">Photobacterium rosenbergii</name>
    <dbReference type="NCBI Taxonomy" id="294936"/>
    <lineage>
        <taxon>Bacteria</taxon>
        <taxon>Pseudomonadati</taxon>
        <taxon>Pseudomonadota</taxon>
        <taxon>Gammaproteobacteria</taxon>
        <taxon>Vibrionales</taxon>
        <taxon>Vibrionaceae</taxon>
        <taxon>Photobacterium</taxon>
    </lineage>
</organism>
<proteinExistence type="predicted"/>
<protein>
    <submittedName>
        <fullName evidence="1">Uncharacterized protein</fullName>
    </submittedName>
</protein>
<dbReference type="RefSeq" id="WP_107296151.1">
    <property type="nucleotide sequence ID" value="NZ_PYMB01000001.1"/>
</dbReference>
<dbReference type="EMBL" id="PYMB01000001">
    <property type="protein sequence ID" value="PSW15532.1"/>
    <property type="molecule type" value="Genomic_DNA"/>
</dbReference>
<name>A0A2T3NJA4_9GAMM</name>
<dbReference type="AlphaFoldDB" id="A0A2T3NJA4"/>
<accession>A0A2T3NJA4</accession>
<reference evidence="1 2" key="1">
    <citation type="submission" date="2018-03" db="EMBL/GenBank/DDBJ databases">
        <title>Whole genome sequencing of Histamine producing bacteria.</title>
        <authorList>
            <person name="Butler K."/>
        </authorList>
    </citation>
    <scope>NUCLEOTIDE SEQUENCE [LARGE SCALE GENOMIC DNA]</scope>
    <source>
        <strain evidence="1 2">DSM 19138</strain>
    </source>
</reference>
<gene>
    <name evidence="1" type="ORF">C9J01_00480</name>
</gene>
<dbReference type="Proteomes" id="UP000241346">
    <property type="component" value="Unassembled WGS sequence"/>
</dbReference>
<evidence type="ECO:0000313" key="2">
    <source>
        <dbReference type="Proteomes" id="UP000241346"/>
    </source>
</evidence>
<evidence type="ECO:0000313" key="1">
    <source>
        <dbReference type="EMBL" id="PSW15532.1"/>
    </source>
</evidence>
<sequence>MSNVVQFSAFSGNNKNNTPTANKPLSPKALREQAAIKQDNRCYFCGERNTPKALGWLDKTGFKAKTHVICGSCSSSAKSRSMDELRIILALKALDFRTVKLQQYLELRDKGVQIDGVREYKFYFEKAGNNPDKV</sequence>